<dbReference type="KEGG" id="mvo:Mvol_1005"/>
<dbReference type="InParanoid" id="D7DU52"/>
<keyword evidence="2" id="KW-1185">Reference proteome</keyword>
<protein>
    <recommendedName>
        <fullName evidence="3">KEOPS complex Pcc1-like subunit</fullName>
    </recommendedName>
</protein>
<name>D7DU52_METV3</name>
<dbReference type="OrthoDB" id="38613at2157"/>
<dbReference type="Proteomes" id="UP000007722">
    <property type="component" value="Chromosome"/>
</dbReference>
<proteinExistence type="predicted"/>
<dbReference type="eggNOG" id="arCOG01354">
    <property type="taxonomic scope" value="Archaea"/>
</dbReference>
<reference evidence="1 2" key="1">
    <citation type="submission" date="2010-05" db="EMBL/GenBank/DDBJ databases">
        <title>Complete sequence of Methanococcus voltae A3.</title>
        <authorList>
            <consortium name="US DOE Joint Genome Institute"/>
            <person name="Lucas S."/>
            <person name="Copeland A."/>
            <person name="Lapidus A."/>
            <person name="Cheng J.-F."/>
            <person name="Bruce D."/>
            <person name="Goodwin L."/>
            <person name="Pitluck S."/>
            <person name="Lowry S."/>
            <person name="Clum A."/>
            <person name="Land M."/>
            <person name="Hauser L."/>
            <person name="Kyrpides N."/>
            <person name="Mikhailova N."/>
            <person name="Whitman W.B."/>
            <person name="Woyke T."/>
        </authorList>
    </citation>
    <scope>NUCLEOTIDE SEQUENCE [LARGE SCALE GENOMIC DNA]</scope>
    <source>
        <strain evidence="2">ATCC BAA-1334 / A3</strain>
    </source>
</reference>
<gene>
    <name evidence="1" type="ordered locus">Mvol_1005</name>
</gene>
<dbReference type="NCBIfam" id="NF011470">
    <property type="entry name" value="PRK14887.1"/>
    <property type="match status" value="1"/>
</dbReference>
<sequence>MTTIKYKMGFNSSKIVVDSLKIDDVDEGLIITTKFEELNDKNLTTMENNGKLVFSVQTNSIGSLKNIIDDFFVNYEMAEKIQKMNYK</sequence>
<dbReference type="EMBL" id="CP002057">
    <property type="protein sequence ID" value="ADI36662.1"/>
    <property type="molecule type" value="Genomic_DNA"/>
</dbReference>
<organism evidence="1 2">
    <name type="scientific">Methanococcus voltae (strain ATCC BAA-1334 / A3)</name>
    <dbReference type="NCBI Taxonomy" id="456320"/>
    <lineage>
        <taxon>Archaea</taxon>
        <taxon>Methanobacteriati</taxon>
        <taxon>Methanobacteriota</taxon>
        <taxon>Methanomada group</taxon>
        <taxon>Methanococci</taxon>
        <taxon>Methanococcales</taxon>
        <taxon>Methanococcaceae</taxon>
        <taxon>Methanococcus</taxon>
    </lineage>
</organism>
<evidence type="ECO:0000313" key="2">
    <source>
        <dbReference type="Proteomes" id="UP000007722"/>
    </source>
</evidence>
<evidence type="ECO:0008006" key="3">
    <source>
        <dbReference type="Google" id="ProtNLM"/>
    </source>
</evidence>
<dbReference type="HOGENOM" id="CLU_2645928_0_0_2"/>
<dbReference type="STRING" id="456320.Mvol_1005"/>
<dbReference type="AlphaFoldDB" id="D7DU52"/>
<evidence type="ECO:0000313" key="1">
    <source>
        <dbReference type="EMBL" id="ADI36662.1"/>
    </source>
</evidence>
<accession>D7DU52</accession>